<dbReference type="Proteomes" id="UP000243081">
    <property type="component" value="Unassembled WGS sequence"/>
</dbReference>
<dbReference type="PANTHER" id="PTHR31077:SF1">
    <property type="entry name" value="U4_U6.U5 SMALL NUCLEAR RIBONUCLEOPROTEIN 27 KDA PROTEIN"/>
    <property type="match status" value="1"/>
</dbReference>
<dbReference type="InterPro" id="IPR013957">
    <property type="entry name" value="SNRNP27"/>
</dbReference>
<evidence type="ECO:0000256" key="1">
    <source>
        <dbReference type="ARBA" id="ARBA00003632"/>
    </source>
</evidence>
<evidence type="ECO:0000256" key="6">
    <source>
        <dbReference type="ARBA" id="ARBA00023187"/>
    </source>
</evidence>
<name>A0A179I1Q9_CORDF</name>
<feature type="compositionally biased region" description="Basic and acidic residues" evidence="8">
    <location>
        <begin position="72"/>
        <end position="87"/>
    </location>
</feature>
<dbReference type="GO" id="GO:0008380">
    <property type="term" value="P:RNA splicing"/>
    <property type="evidence" value="ECO:0007669"/>
    <property type="project" value="UniProtKB-KW"/>
</dbReference>
<dbReference type="AlphaFoldDB" id="A0A179I1Q9"/>
<evidence type="ECO:0000256" key="5">
    <source>
        <dbReference type="ARBA" id="ARBA00022664"/>
    </source>
</evidence>
<dbReference type="OrthoDB" id="21368at2759"/>
<evidence type="ECO:0000256" key="8">
    <source>
        <dbReference type="SAM" id="MobiDB-lite"/>
    </source>
</evidence>
<evidence type="ECO:0000313" key="11">
    <source>
        <dbReference type="Proteomes" id="UP000243081"/>
    </source>
</evidence>
<keyword evidence="7" id="KW-0539">Nucleus</keyword>
<keyword evidence="6" id="KW-0508">mRNA splicing</keyword>
<organism evidence="10 11">
    <name type="scientific">Cordyceps confragosa</name>
    <name type="common">Lecanicillium lecanii</name>
    <dbReference type="NCBI Taxonomy" id="2714763"/>
    <lineage>
        <taxon>Eukaryota</taxon>
        <taxon>Fungi</taxon>
        <taxon>Dikarya</taxon>
        <taxon>Ascomycota</taxon>
        <taxon>Pezizomycotina</taxon>
        <taxon>Sordariomycetes</taxon>
        <taxon>Hypocreomycetidae</taxon>
        <taxon>Hypocreales</taxon>
        <taxon>Cordycipitaceae</taxon>
        <taxon>Akanthomyces</taxon>
    </lineage>
</organism>
<comment type="similarity">
    <text evidence="3">Belongs to the SNUT3 family.</text>
</comment>
<evidence type="ECO:0000256" key="3">
    <source>
        <dbReference type="ARBA" id="ARBA00008218"/>
    </source>
</evidence>
<feature type="domain" description="U4/U6.U5 small nuclear ribonucleoprotein 27kDa protein" evidence="9">
    <location>
        <begin position="162"/>
        <end position="216"/>
    </location>
</feature>
<accession>A0A179I1Q9</accession>
<dbReference type="EMBL" id="LUKN01004721">
    <property type="protein sequence ID" value="OAQ95659.1"/>
    <property type="molecule type" value="Genomic_DNA"/>
</dbReference>
<gene>
    <name evidence="10" type="ORF">LLEC1_01417</name>
</gene>
<feature type="region of interest" description="Disordered" evidence="8">
    <location>
        <begin position="1"/>
        <end position="161"/>
    </location>
</feature>
<feature type="compositionally biased region" description="Basic residues" evidence="8">
    <location>
        <begin position="107"/>
        <end position="116"/>
    </location>
</feature>
<comment type="subcellular location">
    <subcellularLocation>
        <location evidence="2">Nucleus</location>
    </subcellularLocation>
</comment>
<comment type="function">
    <text evidence="1">May play a role in mRNA splicing.</text>
</comment>
<dbReference type="Pfam" id="PF08648">
    <property type="entry name" value="SNRNP27"/>
    <property type="match status" value="1"/>
</dbReference>
<dbReference type="GO" id="GO:0071011">
    <property type="term" value="C:precatalytic spliceosome"/>
    <property type="evidence" value="ECO:0007669"/>
    <property type="project" value="TreeGrafter"/>
</dbReference>
<evidence type="ECO:0000313" key="10">
    <source>
        <dbReference type="EMBL" id="OAQ95659.1"/>
    </source>
</evidence>
<protein>
    <recommendedName>
        <fullName evidence="9">U4/U6.U5 small nuclear ribonucleoprotein 27kDa protein domain-containing protein</fullName>
    </recommendedName>
</protein>
<feature type="compositionally biased region" description="Polar residues" evidence="8">
    <location>
        <begin position="26"/>
        <end position="40"/>
    </location>
</feature>
<keyword evidence="5" id="KW-0507">mRNA processing</keyword>
<feature type="compositionally biased region" description="Low complexity" evidence="8">
    <location>
        <begin position="134"/>
        <end position="150"/>
    </location>
</feature>
<proteinExistence type="inferred from homology"/>
<comment type="subunit">
    <text evidence="4">Part of a tri-snRNP complex.</text>
</comment>
<evidence type="ECO:0000256" key="4">
    <source>
        <dbReference type="ARBA" id="ARBA00011825"/>
    </source>
</evidence>
<reference evidence="10 11" key="1">
    <citation type="submission" date="2016-03" db="EMBL/GenBank/DDBJ databases">
        <title>Fine-scale spatial genetic structure of a fungal parasite of coffee scale insects.</title>
        <authorList>
            <person name="Jackson D."/>
            <person name="Zemenick K.A."/>
            <person name="Malloure B."/>
            <person name="Quandt C.A."/>
            <person name="James T.Y."/>
        </authorList>
    </citation>
    <scope>NUCLEOTIDE SEQUENCE [LARGE SCALE GENOMIC DNA]</scope>
    <source>
        <strain evidence="10 11">UM487</strain>
    </source>
</reference>
<evidence type="ECO:0000256" key="2">
    <source>
        <dbReference type="ARBA" id="ARBA00004123"/>
    </source>
</evidence>
<dbReference type="OMA" id="VDSSTMW"/>
<sequence length="218" mass="24023">MPLTPADGGGPGDWEKKLEPSIDFGSPTSRSLNRRPSIQVSHAPESSLLPPEKTQQDPAPKIAIGGRGGRGGNDRRGGDRDYNSRRHDDHHRRRDYDDSDDYDRRGGRDRRRRSPSRSRSPPPRDGDRMDQDPKPAAATKNKKPATAAVPIIGQDGGDDDEDMAAMQAMMGFGGFGTTKDKRVAGNNAGAVRKEKKTEYRQYMNRLGGFNRALSPTRD</sequence>
<dbReference type="GO" id="GO:0006397">
    <property type="term" value="P:mRNA processing"/>
    <property type="evidence" value="ECO:0007669"/>
    <property type="project" value="UniProtKB-KW"/>
</dbReference>
<evidence type="ECO:0000256" key="7">
    <source>
        <dbReference type="ARBA" id="ARBA00023242"/>
    </source>
</evidence>
<feature type="compositionally biased region" description="Basic and acidic residues" evidence="8">
    <location>
        <begin position="122"/>
        <end position="133"/>
    </location>
</feature>
<keyword evidence="11" id="KW-1185">Reference proteome</keyword>
<dbReference type="PANTHER" id="PTHR31077">
    <property type="entry name" value="U4/U6.U5 SMALL NUCLEAR RIBONUCLEOPROTEIN 27 KDA PROTEIN"/>
    <property type="match status" value="1"/>
</dbReference>
<evidence type="ECO:0000259" key="9">
    <source>
        <dbReference type="Pfam" id="PF08648"/>
    </source>
</evidence>
<comment type="caution">
    <text evidence="10">The sequence shown here is derived from an EMBL/GenBank/DDBJ whole genome shotgun (WGS) entry which is preliminary data.</text>
</comment>